<evidence type="ECO:0000313" key="6">
    <source>
        <dbReference type="Proteomes" id="UP001149009"/>
    </source>
</evidence>
<keyword evidence="6" id="KW-1185">Reference proteome</keyword>
<dbReference type="RefSeq" id="WP_261516211.1">
    <property type="nucleotide sequence ID" value="NZ_JAODNV010000014.1"/>
</dbReference>
<evidence type="ECO:0000256" key="1">
    <source>
        <dbReference type="ARBA" id="ARBA00023015"/>
    </source>
</evidence>
<gene>
    <name evidence="5" type="ORF">NYR54_13455</name>
</gene>
<organism evidence="5 6">
    <name type="scientific">Chelativorans petroleitrophicus</name>
    <dbReference type="NCBI Taxonomy" id="2975484"/>
    <lineage>
        <taxon>Bacteria</taxon>
        <taxon>Pseudomonadati</taxon>
        <taxon>Pseudomonadota</taxon>
        <taxon>Alphaproteobacteria</taxon>
        <taxon>Hyphomicrobiales</taxon>
        <taxon>Phyllobacteriaceae</taxon>
        <taxon>Chelativorans</taxon>
    </lineage>
</organism>
<dbReference type="AlphaFoldDB" id="A0A9X2X993"/>
<evidence type="ECO:0000313" key="5">
    <source>
        <dbReference type="EMBL" id="MCT8991285.1"/>
    </source>
</evidence>
<sequence>MSSAIKLFRGEFGHVSILTVANDLVSHAHEEVHIIIWLAGSAGEMTVGGERVRPGPRVAVGVNALQPHRHDFPSGGEGQFLAFYIDPDWIVRRRGNLHAQRVFATSAIPMDAGLNTSAVQLLNSLKDGDAPPHLAAYETKRLIDRILDASDAQRRHAEAPPAGVRDHRVRKAAALMKSRIADRACLDKVARSVGLSRPHFFALFKEQMGLTPNVYWNSMRMAEAARRLRMSEQPLIDIACGLGFSTQGNFSRFFRDHFGVPPNVYRSAARELRQ</sequence>
<name>A0A9X2X993_9HYPH</name>
<dbReference type="InterPro" id="IPR020449">
    <property type="entry name" value="Tscrpt_reg_AraC-type_HTH"/>
</dbReference>
<comment type="caution">
    <text evidence="5">The sequence shown here is derived from an EMBL/GenBank/DDBJ whole genome shotgun (WGS) entry which is preliminary data.</text>
</comment>
<keyword evidence="3" id="KW-0804">Transcription</keyword>
<dbReference type="InterPro" id="IPR018062">
    <property type="entry name" value="HTH_AraC-typ_CS"/>
</dbReference>
<reference evidence="5" key="1">
    <citation type="submission" date="2022-08" db="EMBL/GenBank/DDBJ databases">
        <title>Chelativorans sichuanense sp. nov., a paraffin oil-degrading bacterium isolated from a mixture of oil-based drill cuttings and paddy soil.</title>
        <authorList>
            <person name="Yu J."/>
            <person name="Liu H."/>
            <person name="Chen Q."/>
        </authorList>
    </citation>
    <scope>NUCLEOTIDE SEQUENCE</scope>
    <source>
        <strain evidence="5">SCAU 2101</strain>
    </source>
</reference>
<feature type="domain" description="HTH araC/xylS-type" evidence="4">
    <location>
        <begin position="170"/>
        <end position="268"/>
    </location>
</feature>
<dbReference type="GO" id="GO:0043565">
    <property type="term" value="F:sequence-specific DNA binding"/>
    <property type="evidence" value="ECO:0007669"/>
    <property type="project" value="InterPro"/>
</dbReference>
<evidence type="ECO:0000259" key="4">
    <source>
        <dbReference type="PROSITE" id="PS01124"/>
    </source>
</evidence>
<dbReference type="SUPFAM" id="SSF51182">
    <property type="entry name" value="RmlC-like cupins"/>
    <property type="match status" value="1"/>
</dbReference>
<dbReference type="PROSITE" id="PS01124">
    <property type="entry name" value="HTH_ARAC_FAMILY_2"/>
    <property type="match status" value="1"/>
</dbReference>
<dbReference type="InterPro" id="IPR018060">
    <property type="entry name" value="HTH_AraC"/>
</dbReference>
<keyword evidence="2" id="KW-0238">DNA-binding</keyword>
<accession>A0A9X2X993</accession>
<dbReference type="Gene3D" id="1.10.10.60">
    <property type="entry name" value="Homeodomain-like"/>
    <property type="match status" value="2"/>
</dbReference>
<dbReference type="PANTHER" id="PTHR46796:SF2">
    <property type="entry name" value="TRANSCRIPTIONAL REGULATORY PROTEIN"/>
    <property type="match status" value="1"/>
</dbReference>
<dbReference type="Proteomes" id="UP001149009">
    <property type="component" value="Unassembled WGS sequence"/>
</dbReference>
<keyword evidence="1" id="KW-0805">Transcription regulation</keyword>
<evidence type="ECO:0000256" key="3">
    <source>
        <dbReference type="ARBA" id="ARBA00023163"/>
    </source>
</evidence>
<proteinExistence type="predicted"/>
<dbReference type="InterPro" id="IPR009057">
    <property type="entry name" value="Homeodomain-like_sf"/>
</dbReference>
<dbReference type="PANTHER" id="PTHR46796">
    <property type="entry name" value="HTH-TYPE TRANSCRIPTIONAL ACTIVATOR RHAS-RELATED"/>
    <property type="match status" value="1"/>
</dbReference>
<dbReference type="EMBL" id="JAODNV010000014">
    <property type="protein sequence ID" value="MCT8991285.1"/>
    <property type="molecule type" value="Genomic_DNA"/>
</dbReference>
<evidence type="ECO:0000256" key="2">
    <source>
        <dbReference type="ARBA" id="ARBA00023125"/>
    </source>
</evidence>
<dbReference type="InterPro" id="IPR050204">
    <property type="entry name" value="AraC_XylS_family_regulators"/>
</dbReference>
<dbReference type="InterPro" id="IPR011051">
    <property type="entry name" value="RmlC_Cupin_sf"/>
</dbReference>
<dbReference type="SUPFAM" id="SSF46689">
    <property type="entry name" value="Homeodomain-like"/>
    <property type="match status" value="2"/>
</dbReference>
<dbReference type="GO" id="GO:0003700">
    <property type="term" value="F:DNA-binding transcription factor activity"/>
    <property type="evidence" value="ECO:0007669"/>
    <property type="project" value="InterPro"/>
</dbReference>
<dbReference type="SMART" id="SM00342">
    <property type="entry name" value="HTH_ARAC"/>
    <property type="match status" value="1"/>
</dbReference>
<protein>
    <submittedName>
        <fullName evidence="5">AraC family transcriptional regulator</fullName>
    </submittedName>
</protein>
<dbReference type="PROSITE" id="PS00041">
    <property type="entry name" value="HTH_ARAC_FAMILY_1"/>
    <property type="match status" value="1"/>
</dbReference>
<dbReference type="PRINTS" id="PR00032">
    <property type="entry name" value="HTHARAC"/>
</dbReference>
<dbReference type="Pfam" id="PF12833">
    <property type="entry name" value="HTH_18"/>
    <property type="match status" value="1"/>
</dbReference>